<name>A0A414FUD1_9ACTN</name>
<dbReference type="PANTHER" id="PTHR43169">
    <property type="entry name" value="EXSB FAMILY PROTEIN"/>
    <property type="match status" value="1"/>
</dbReference>
<organism evidence="1 2">
    <name type="scientific">Collinsella intestinalis</name>
    <dbReference type="NCBI Taxonomy" id="147207"/>
    <lineage>
        <taxon>Bacteria</taxon>
        <taxon>Bacillati</taxon>
        <taxon>Actinomycetota</taxon>
        <taxon>Coriobacteriia</taxon>
        <taxon>Coriobacteriales</taxon>
        <taxon>Coriobacteriaceae</taxon>
        <taxon>Collinsella</taxon>
    </lineage>
</organism>
<dbReference type="Proteomes" id="UP000286050">
    <property type="component" value="Unassembled WGS sequence"/>
</dbReference>
<dbReference type="SUPFAM" id="SSF52402">
    <property type="entry name" value="Adenine nucleotide alpha hydrolases-like"/>
    <property type="match status" value="1"/>
</dbReference>
<protein>
    <submittedName>
        <fullName evidence="1">Uncharacterized protein</fullName>
    </submittedName>
</protein>
<proteinExistence type="predicted"/>
<evidence type="ECO:0000313" key="2">
    <source>
        <dbReference type="Proteomes" id="UP000286050"/>
    </source>
</evidence>
<evidence type="ECO:0000313" key="1">
    <source>
        <dbReference type="EMBL" id="RHD54567.1"/>
    </source>
</evidence>
<dbReference type="AlphaFoldDB" id="A0A414FUD1"/>
<dbReference type="InterPro" id="IPR052188">
    <property type="entry name" value="Ni-pincer_cofactor_biosynth"/>
</dbReference>
<dbReference type="EMBL" id="QSJI01000009">
    <property type="protein sequence ID" value="RHD54567.1"/>
    <property type="molecule type" value="Genomic_DNA"/>
</dbReference>
<accession>A0A414FUD1</accession>
<sequence>MNTRFDMTIPISNNAKMQGLIELLRSFGSVAIGFSGGVDSTFLAAVSIRALPPADVHLIHLDTPFVGTPERESFERERERFERAGAHVVAIETDPLADPDVAANPADRCYHCKRLGFQRIVDAACELGVRVVLEGSNADDAGDYRPGTRAVRELDVRSPLMETGWCKDEEREVLHAWGFDVWDLPAGACLATRIPCGEELTAKKLHTVRMCEDYLHGLGLRQVRVRIDGGMARVSVGAGENEGAIVEAGNHAGACSNADGEPGRLSPAVIQELQARGCAAVDPVVHLYRHGEGNGAA</sequence>
<dbReference type="Gene3D" id="3.40.50.620">
    <property type="entry name" value="HUPs"/>
    <property type="match status" value="1"/>
</dbReference>
<comment type="caution">
    <text evidence="1">The sequence shown here is derived from an EMBL/GenBank/DDBJ whole genome shotgun (WGS) entry which is preliminary data.</text>
</comment>
<gene>
    <name evidence="1" type="ORF">DW787_07720</name>
</gene>
<dbReference type="PANTHER" id="PTHR43169:SF2">
    <property type="entry name" value="NAD_GMP SYNTHASE DOMAIN-CONTAINING PROTEIN"/>
    <property type="match status" value="1"/>
</dbReference>
<dbReference type="InterPro" id="IPR014729">
    <property type="entry name" value="Rossmann-like_a/b/a_fold"/>
</dbReference>
<reference evidence="1 2" key="1">
    <citation type="submission" date="2018-08" db="EMBL/GenBank/DDBJ databases">
        <title>A genome reference for cultivated species of the human gut microbiota.</title>
        <authorList>
            <person name="Zou Y."/>
            <person name="Xue W."/>
            <person name="Luo G."/>
        </authorList>
    </citation>
    <scope>NUCLEOTIDE SEQUENCE [LARGE SCALE GENOMIC DNA]</scope>
    <source>
        <strain evidence="1 2">AM30-5LB</strain>
    </source>
</reference>